<sequence>MKLEVATLHPPQGLAALIKDLGSGENGVGGTAVPRGALTLDEYLLFCSETNDHSNLKSGNIPRSFFWFLDDEGVAIGIVRMWHYLNKSLKERTGHISYYIRRDKRGKGYGREALRLALLTLRDFGKKRALIITDLDNIASIRIIQENGGILESVGMGGEERKFGRYWIELEI</sequence>
<protein>
    <submittedName>
        <fullName evidence="2">GNAT family N-acetyltransferase</fullName>
    </submittedName>
</protein>
<dbReference type="PANTHER" id="PTHR39173:SF1">
    <property type="entry name" value="ACETYLTRANSFERASE"/>
    <property type="match status" value="1"/>
</dbReference>
<evidence type="ECO:0000313" key="3">
    <source>
        <dbReference type="Proteomes" id="UP000614469"/>
    </source>
</evidence>
<dbReference type="Pfam" id="PF13302">
    <property type="entry name" value="Acetyltransf_3"/>
    <property type="match status" value="1"/>
</dbReference>
<reference evidence="2 3" key="1">
    <citation type="submission" date="2020-08" db="EMBL/GenBank/DDBJ databases">
        <title>Bridging the membrane lipid divide: bacteria of the FCB group superphylum have the potential to synthesize archaeal ether lipids.</title>
        <authorList>
            <person name="Villanueva L."/>
            <person name="Von Meijenfeldt F.A.B."/>
            <person name="Westbye A.B."/>
            <person name="Yadav S."/>
            <person name="Hopmans E.C."/>
            <person name="Dutilh B.E."/>
            <person name="Sinninghe Damste J.S."/>
        </authorList>
    </citation>
    <scope>NUCLEOTIDE SEQUENCE [LARGE SCALE GENOMIC DNA]</scope>
    <source>
        <strain evidence="2">NIOZ-UU36</strain>
    </source>
</reference>
<dbReference type="GO" id="GO:0016747">
    <property type="term" value="F:acyltransferase activity, transferring groups other than amino-acyl groups"/>
    <property type="evidence" value="ECO:0007669"/>
    <property type="project" value="InterPro"/>
</dbReference>
<evidence type="ECO:0000259" key="1">
    <source>
        <dbReference type="PROSITE" id="PS51186"/>
    </source>
</evidence>
<dbReference type="SUPFAM" id="SSF55729">
    <property type="entry name" value="Acyl-CoA N-acyltransferases (Nat)"/>
    <property type="match status" value="1"/>
</dbReference>
<organism evidence="2 3">
    <name type="scientific">Candidatus Desulfolinea nitratireducens</name>
    <dbReference type="NCBI Taxonomy" id="2841698"/>
    <lineage>
        <taxon>Bacteria</taxon>
        <taxon>Bacillati</taxon>
        <taxon>Chloroflexota</taxon>
        <taxon>Anaerolineae</taxon>
        <taxon>Anaerolineales</taxon>
        <taxon>Anaerolineales incertae sedis</taxon>
        <taxon>Candidatus Desulfolinea</taxon>
    </lineage>
</organism>
<name>A0A8J6TEN9_9CHLR</name>
<feature type="domain" description="N-acetyltransferase" evidence="1">
    <location>
        <begin position="1"/>
        <end position="172"/>
    </location>
</feature>
<dbReference type="AlphaFoldDB" id="A0A8J6TEN9"/>
<dbReference type="InterPro" id="IPR016181">
    <property type="entry name" value="Acyl_CoA_acyltransferase"/>
</dbReference>
<gene>
    <name evidence="2" type="ORF">H8E29_06075</name>
</gene>
<dbReference type="PROSITE" id="PS51186">
    <property type="entry name" value="GNAT"/>
    <property type="match status" value="1"/>
</dbReference>
<dbReference type="Proteomes" id="UP000614469">
    <property type="component" value="Unassembled WGS sequence"/>
</dbReference>
<dbReference type="InterPro" id="IPR000182">
    <property type="entry name" value="GNAT_dom"/>
</dbReference>
<dbReference type="EMBL" id="JACNJN010000080">
    <property type="protein sequence ID" value="MBC8334813.1"/>
    <property type="molecule type" value="Genomic_DNA"/>
</dbReference>
<dbReference type="PANTHER" id="PTHR39173">
    <property type="entry name" value="ACETYLTRANSFERASE"/>
    <property type="match status" value="1"/>
</dbReference>
<dbReference type="Gene3D" id="3.40.630.30">
    <property type="match status" value="1"/>
</dbReference>
<proteinExistence type="predicted"/>
<accession>A0A8J6TEN9</accession>
<evidence type="ECO:0000313" key="2">
    <source>
        <dbReference type="EMBL" id="MBC8334813.1"/>
    </source>
</evidence>
<comment type="caution">
    <text evidence="2">The sequence shown here is derived from an EMBL/GenBank/DDBJ whole genome shotgun (WGS) entry which is preliminary data.</text>
</comment>